<dbReference type="PANTHER" id="PTHR23248:SF9">
    <property type="entry name" value="PHOSPHOLIPID SCRAMBLASE"/>
    <property type="match status" value="1"/>
</dbReference>
<proteinExistence type="inferred from homology"/>
<name>A0A6A4VTQ3_AMPAM</name>
<dbReference type="GO" id="GO:0005886">
    <property type="term" value="C:plasma membrane"/>
    <property type="evidence" value="ECO:0007669"/>
    <property type="project" value="TreeGrafter"/>
</dbReference>
<dbReference type="InterPro" id="IPR005552">
    <property type="entry name" value="Scramblase"/>
</dbReference>
<keyword evidence="2" id="KW-0564">Palmitate</keyword>
<evidence type="ECO:0000313" key="3">
    <source>
        <dbReference type="EMBL" id="KAF0294132.1"/>
    </source>
</evidence>
<protein>
    <recommendedName>
        <fullName evidence="2">Phospholipid scramblase</fullName>
    </recommendedName>
</protein>
<evidence type="ECO:0000256" key="1">
    <source>
        <dbReference type="ARBA" id="ARBA00005350"/>
    </source>
</evidence>
<dbReference type="EMBL" id="VIIS01001703">
    <property type="protein sequence ID" value="KAF0294132.1"/>
    <property type="molecule type" value="Genomic_DNA"/>
</dbReference>
<comment type="similarity">
    <text evidence="1 2">Belongs to the phospholipid scramblase family.</text>
</comment>
<evidence type="ECO:0000256" key="2">
    <source>
        <dbReference type="RuleBase" id="RU363116"/>
    </source>
</evidence>
<comment type="function">
    <text evidence="2">May mediate accelerated ATP-independent bidirectional transbilayer migration of phospholipids upon binding calcium ions that results in a loss of phospholipid asymmetry in the plasma membrane.</text>
</comment>
<accession>A0A6A4VTQ3</accession>
<dbReference type="AlphaFoldDB" id="A0A6A4VTQ3"/>
<gene>
    <name evidence="3" type="primary">PLSCR2_1</name>
    <name evidence="3" type="ORF">FJT64_008186</name>
</gene>
<reference evidence="3 4" key="1">
    <citation type="submission" date="2019-07" db="EMBL/GenBank/DDBJ databases">
        <title>Draft genome assembly of a fouling barnacle, Amphibalanus amphitrite (Darwin, 1854): The first reference genome for Thecostraca.</title>
        <authorList>
            <person name="Kim W."/>
        </authorList>
    </citation>
    <scope>NUCLEOTIDE SEQUENCE [LARGE SCALE GENOMIC DNA]</scope>
    <source>
        <strain evidence="3">SNU_AA5</strain>
        <tissue evidence="3">Soma without cirri and trophi</tissue>
    </source>
</reference>
<evidence type="ECO:0000313" key="4">
    <source>
        <dbReference type="Proteomes" id="UP000440578"/>
    </source>
</evidence>
<keyword evidence="2" id="KW-0106">Calcium</keyword>
<comment type="caution">
    <text evidence="3">The sequence shown here is derived from an EMBL/GenBank/DDBJ whole genome shotgun (WGS) entry which is preliminary data.</text>
</comment>
<dbReference type="PANTHER" id="PTHR23248">
    <property type="entry name" value="PHOSPHOLIPID SCRAMBLASE-RELATED"/>
    <property type="match status" value="1"/>
</dbReference>
<dbReference type="GO" id="GO:0017128">
    <property type="term" value="F:phospholipid scramblase activity"/>
    <property type="evidence" value="ECO:0007669"/>
    <property type="project" value="InterPro"/>
</dbReference>
<comment type="cofactor">
    <cofactor evidence="2">
        <name>Ca(2+)</name>
        <dbReference type="ChEBI" id="CHEBI:29108"/>
    </cofactor>
</comment>
<sequence>MAAPTAPGADSQESLMRRFRLTDTLIGRIPEQPETRESLVTRLAAVSLFVIQPVYLSHRFQQFSGEKMLLCGVPCCCCWPAHRRPFTMTLFDMDERPVAQFSRRLACVSCWSPCCLQRARLRDSIRALEEKQPDLAPESEMFYGVIRQRWHLTRAEFVCSGIRGGVVLRVRGPPRGCCASSGDAVFHVLGMHGRARLGAVAARWQPLDVDVFRRSDNYGVQFDSALPSRAKITLLGAAMLLDFLFFNV</sequence>
<dbReference type="OrthoDB" id="191150at2759"/>
<keyword evidence="4" id="KW-1185">Reference proteome</keyword>
<keyword evidence="2" id="KW-0449">Lipoprotein</keyword>
<organism evidence="3 4">
    <name type="scientific">Amphibalanus amphitrite</name>
    <name type="common">Striped barnacle</name>
    <name type="synonym">Balanus amphitrite</name>
    <dbReference type="NCBI Taxonomy" id="1232801"/>
    <lineage>
        <taxon>Eukaryota</taxon>
        <taxon>Metazoa</taxon>
        <taxon>Ecdysozoa</taxon>
        <taxon>Arthropoda</taxon>
        <taxon>Crustacea</taxon>
        <taxon>Multicrustacea</taxon>
        <taxon>Cirripedia</taxon>
        <taxon>Thoracica</taxon>
        <taxon>Thoracicalcarea</taxon>
        <taxon>Balanomorpha</taxon>
        <taxon>Balanoidea</taxon>
        <taxon>Balanidae</taxon>
        <taxon>Amphibalaninae</taxon>
        <taxon>Amphibalanus</taxon>
    </lineage>
</organism>
<dbReference type="Proteomes" id="UP000440578">
    <property type="component" value="Unassembled WGS sequence"/>
</dbReference>
<dbReference type="Pfam" id="PF03803">
    <property type="entry name" value="Scramblase"/>
    <property type="match status" value="1"/>
</dbReference>